<dbReference type="InterPro" id="IPR000073">
    <property type="entry name" value="AB_hydrolase_1"/>
</dbReference>
<dbReference type="InterPro" id="IPR029058">
    <property type="entry name" value="AB_hydrolase_fold"/>
</dbReference>
<evidence type="ECO:0000256" key="1">
    <source>
        <dbReference type="ARBA" id="ARBA00008645"/>
    </source>
</evidence>
<feature type="non-terminal residue" evidence="3">
    <location>
        <position position="1"/>
    </location>
</feature>
<proteinExistence type="inferred from homology"/>
<sequence>IWDPLTQRFHRVIALDFLGFGFSDKPVSLHVLFPYRPHRYSIFEQASIVEALVAHLGLSHQRLNLISHDYGDTVALELLYRLLTYMWFLSSQYSPVHQSEISTQRSLGGSAHVHACPM</sequence>
<comment type="similarity">
    <text evidence="1">Belongs to the AB hydrolase superfamily.</text>
</comment>
<comment type="caution">
    <text evidence="3">The sequence shown here is derived from an EMBL/GenBank/DDBJ whole genome shotgun (WGS) entry which is preliminary data.</text>
</comment>
<reference evidence="3 4" key="1">
    <citation type="submission" date="2021-06" db="EMBL/GenBank/DDBJ databases">
        <authorList>
            <person name="Palmer J.M."/>
        </authorList>
    </citation>
    <scope>NUCLEOTIDE SEQUENCE [LARGE SCALE GENOMIC DNA]</scope>
    <source>
        <strain evidence="3 4">GA_2019</strain>
        <tissue evidence="3">Muscle</tissue>
    </source>
</reference>
<evidence type="ECO:0000259" key="2">
    <source>
        <dbReference type="Pfam" id="PF00561"/>
    </source>
</evidence>
<organism evidence="3 4">
    <name type="scientific">Goodea atripinnis</name>
    <dbReference type="NCBI Taxonomy" id="208336"/>
    <lineage>
        <taxon>Eukaryota</taxon>
        <taxon>Metazoa</taxon>
        <taxon>Chordata</taxon>
        <taxon>Craniata</taxon>
        <taxon>Vertebrata</taxon>
        <taxon>Euteleostomi</taxon>
        <taxon>Actinopterygii</taxon>
        <taxon>Neopterygii</taxon>
        <taxon>Teleostei</taxon>
        <taxon>Neoteleostei</taxon>
        <taxon>Acanthomorphata</taxon>
        <taxon>Ovalentaria</taxon>
        <taxon>Atherinomorphae</taxon>
        <taxon>Cyprinodontiformes</taxon>
        <taxon>Goodeidae</taxon>
        <taxon>Goodea</taxon>
    </lineage>
</organism>
<dbReference type="PANTHER" id="PTHR43798:SF33">
    <property type="entry name" value="HYDROLASE, PUTATIVE (AFU_ORTHOLOGUE AFUA_2G14860)-RELATED"/>
    <property type="match status" value="1"/>
</dbReference>
<dbReference type="Gene3D" id="3.40.50.1820">
    <property type="entry name" value="alpha/beta hydrolase"/>
    <property type="match status" value="1"/>
</dbReference>
<dbReference type="Proteomes" id="UP001476798">
    <property type="component" value="Unassembled WGS sequence"/>
</dbReference>
<evidence type="ECO:0000313" key="4">
    <source>
        <dbReference type="Proteomes" id="UP001476798"/>
    </source>
</evidence>
<accession>A0ABV0NKQ7</accession>
<dbReference type="InterPro" id="IPR050266">
    <property type="entry name" value="AB_hydrolase_sf"/>
</dbReference>
<protein>
    <recommendedName>
        <fullName evidence="2">AB hydrolase-1 domain-containing protein</fullName>
    </recommendedName>
</protein>
<dbReference type="EMBL" id="JAHRIO010040830">
    <property type="protein sequence ID" value="MEQ2171641.1"/>
    <property type="molecule type" value="Genomic_DNA"/>
</dbReference>
<evidence type="ECO:0000313" key="3">
    <source>
        <dbReference type="EMBL" id="MEQ2171641.1"/>
    </source>
</evidence>
<name>A0ABV0NKQ7_9TELE</name>
<dbReference type="Pfam" id="PF00561">
    <property type="entry name" value="Abhydrolase_1"/>
    <property type="match status" value="1"/>
</dbReference>
<gene>
    <name evidence="3" type="ORF">GOODEAATRI_012956</name>
</gene>
<dbReference type="PANTHER" id="PTHR43798">
    <property type="entry name" value="MONOACYLGLYCEROL LIPASE"/>
    <property type="match status" value="1"/>
</dbReference>
<dbReference type="SUPFAM" id="SSF53474">
    <property type="entry name" value="alpha/beta-Hydrolases"/>
    <property type="match status" value="1"/>
</dbReference>
<feature type="domain" description="AB hydrolase-1" evidence="2">
    <location>
        <begin position="9"/>
        <end position="80"/>
    </location>
</feature>
<keyword evidence="4" id="KW-1185">Reference proteome</keyword>